<dbReference type="GO" id="GO:0035539">
    <property type="term" value="F:8-oxo-7,8-dihydrodeoxyguanosine triphosphate pyrophosphatase activity"/>
    <property type="evidence" value="ECO:0007669"/>
    <property type="project" value="UniProtKB-EC"/>
</dbReference>
<dbReference type="AlphaFoldDB" id="A0A839N893"/>
<dbReference type="InterPro" id="IPR020476">
    <property type="entry name" value="Nudix_hydrolase"/>
</dbReference>
<dbReference type="RefSeq" id="WP_183320522.1">
    <property type="nucleotide sequence ID" value="NZ_JACHVQ010000001.1"/>
</dbReference>
<keyword evidence="9" id="KW-1185">Reference proteome</keyword>
<comment type="cofactor">
    <cofactor evidence="1">
        <name>Mg(2+)</name>
        <dbReference type="ChEBI" id="CHEBI:18420"/>
    </cofactor>
</comment>
<dbReference type="GO" id="GO:0046872">
    <property type="term" value="F:metal ion binding"/>
    <property type="evidence" value="ECO:0007669"/>
    <property type="project" value="UniProtKB-KW"/>
</dbReference>
<reference evidence="8 9" key="1">
    <citation type="submission" date="2020-08" db="EMBL/GenBank/DDBJ databases">
        <title>Sequencing the genomes of 1000 actinobacteria strains.</title>
        <authorList>
            <person name="Klenk H.-P."/>
        </authorList>
    </citation>
    <scope>NUCLEOTIDE SEQUENCE [LARGE SCALE GENOMIC DNA]</scope>
    <source>
        <strain evidence="8 9">DSM 105369</strain>
    </source>
</reference>
<dbReference type="Proteomes" id="UP000559182">
    <property type="component" value="Unassembled WGS sequence"/>
</dbReference>
<dbReference type="PROSITE" id="PS51462">
    <property type="entry name" value="NUDIX"/>
    <property type="match status" value="1"/>
</dbReference>
<name>A0A839N893_9MICO</name>
<feature type="domain" description="Nudix hydrolase" evidence="7">
    <location>
        <begin position="5"/>
        <end position="161"/>
    </location>
</feature>
<dbReference type="PANTHER" id="PTHR43758">
    <property type="entry name" value="7,8-DIHYDRO-8-OXOGUANINE TRIPHOSPHATASE"/>
    <property type="match status" value="1"/>
</dbReference>
<dbReference type="PRINTS" id="PR00502">
    <property type="entry name" value="NUDIXFAMILY"/>
</dbReference>
<evidence type="ECO:0000256" key="3">
    <source>
        <dbReference type="ARBA" id="ARBA00022723"/>
    </source>
</evidence>
<dbReference type="InterPro" id="IPR020084">
    <property type="entry name" value="NUDIX_hydrolase_CS"/>
</dbReference>
<dbReference type="Pfam" id="PF00293">
    <property type="entry name" value="NUDIX"/>
    <property type="match status" value="1"/>
</dbReference>
<protein>
    <submittedName>
        <fullName evidence="8">8-oxo-dGTP diphosphatase</fullName>
        <ecNumber evidence="8">3.6.1.55</ecNumber>
    </submittedName>
</protein>
<dbReference type="CDD" id="cd02883">
    <property type="entry name" value="NUDIX_Hydrolase"/>
    <property type="match status" value="1"/>
</dbReference>
<dbReference type="SUPFAM" id="SSF55811">
    <property type="entry name" value="Nudix"/>
    <property type="match status" value="1"/>
</dbReference>
<evidence type="ECO:0000313" key="8">
    <source>
        <dbReference type="EMBL" id="MBB2892373.1"/>
    </source>
</evidence>
<evidence type="ECO:0000256" key="1">
    <source>
        <dbReference type="ARBA" id="ARBA00001946"/>
    </source>
</evidence>
<comment type="similarity">
    <text evidence="2 6">Belongs to the Nudix hydrolase family.</text>
</comment>
<evidence type="ECO:0000256" key="5">
    <source>
        <dbReference type="ARBA" id="ARBA00022842"/>
    </source>
</evidence>
<dbReference type="EMBL" id="JACHVQ010000001">
    <property type="protein sequence ID" value="MBB2892373.1"/>
    <property type="molecule type" value="Genomic_DNA"/>
</dbReference>
<dbReference type="PANTHER" id="PTHR43758:SF8">
    <property type="entry name" value="8-OXO-DGTP DIPHOSPHATASE YTKD-RELATED"/>
    <property type="match status" value="1"/>
</dbReference>
<dbReference type="GO" id="GO:0005737">
    <property type="term" value="C:cytoplasm"/>
    <property type="evidence" value="ECO:0007669"/>
    <property type="project" value="TreeGrafter"/>
</dbReference>
<organism evidence="8 9">
    <name type="scientific">Flexivirga oryzae</name>
    <dbReference type="NCBI Taxonomy" id="1794944"/>
    <lineage>
        <taxon>Bacteria</taxon>
        <taxon>Bacillati</taxon>
        <taxon>Actinomycetota</taxon>
        <taxon>Actinomycetes</taxon>
        <taxon>Micrococcales</taxon>
        <taxon>Dermacoccaceae</taxon>
        <taxon>Flexivirga</taxon>
    </lineage>
</organism>
<keyword evidence="5" id="KW-0460">Magnesium</keyword>
<comment type="caution">
    <text evidence="8">The sequence shown here is derived from an EMBL/GenBank/DDBJ whole genome shotgun (WGS) entry which is preliminary data.</text>
</comment>
<dbReference type="Gene3D" id="3.90.79.10">
    <property type="entry name" value="Nucleoside Triphosphate Pyrophosphohydrolase"/>
    <property type="match status" value="1"/>
</dbReference>
<dbReference type="PROSITE" id="PS00893">
    <property type="entry name" value="NUDIX_BOX"/>
    <property type="match status" value="1"/>
</dbReference>
<dbReference type="EC" id="3.6.1.55" evidence="8"/>
<accession>A0A839N893</accession>
<dbReference type="InterPro" id="IPR015797">
    <property type="entry name" value="NUDIX_hydrolase-like_dom_sf"/>
</dbReference>
<evidence type="ECO:0000256" key="2">
    <source>
        <dbReference type="ARBA" id="ARBA00005582"/>
    </source>
</evidence>
<evidence type="ECO:0000313" key="9">
    <source>
        <dbReference type="Proteomes" id="UP000559182"/>
    </source>
</evidence>
<gene>
    <name evidence="8" type="ORF">FHU39_002357</name>
</gene>
<proteinExistence type="inferred from homology"/>
<dbReference type="InterPro" id="IPR000086">
    <property type="entry name" value="NUDIX_hydrolase_dom"/>
</dbReference>
<sequence length="175" mass="19202">MSDDDQGRGHGVVLATDSHGNELLTVELGPPAHIAAEAPLTGALVVVTGVHGVLLVHDVWRDQWELTGGGIEDGESSMQAAQREVWEESGQRVSRLEQVGRAMFRLSAGRLERADLFTGTVQRILPFTGNDETDAIRWWDGRSEFDGLGPIDAELVRQVRRDLKGISRRRPQSNG</sequence>
<keyword evidence="3" id="KW-0479">Metal-binding</keyword>
<evidence type="ECO:0000256" key="4">
    <source>
        <dbReference type="ARBA" id="ARBA00022801"/>
    </source>
</evidence>
<keyword evidence="4 6" id="KW-0378">Hydrolase</keyword>
<evidence type="ECO:0000256" key="6">
    <source>
        <dbReference type="RuleBase" id="RU003476"/>
    </source>
</evidence>
<evidence type="ECO:0000259" key="7">
    <source>
        <dbReference type="PROSITE" id="PS51462"/>
    </source>
</evidence>